<feature type="region of interest" description="Disordered" evidence="13">
    <location>
        <begin position="1256"/>
        <end position="1276"/>
    </location>
</feature>
<comment type="caution">
    <text evidence="15">The sequence shown here is derived from an EMBL/GenBank/DDBJ whole genome shotgun (WGS) entry which is preliminary data.</text>
</comment>
<dbReference type="PANTHER" id="PTHR15507:SF14">
    <property type="entry name" value="ZINC FINGER PROTEIN 292"/>
    <property type="match status" value="1"/>
</dbReference>
<keyword evidence="6 12" id="KW-0863">Zinc-finger</keyword>
<feature type="region of interest" description="Disordered" evidence="13">
    <location>
        <begin position="1451"/>
        <end position="1486"/>
    </location>
</feature>
<accession>A0A553MLZ0</accession>
<feature type="domain" description="C2H2-type" evidence="14">
    <location>
        <begin position="788"/>
        <end position="816"/>
    </location>
</feature>
<dbReference type="STRING" id="623744.A0A553MLZ0"/>
<dbReference type="GO" id="GO:0000981">
    <property type="term" value="F:DNA-binding transcription factor activity, RNA polymerase II-specific"/>
    <property type="evidence" value="ECO:0007669"/>
    <property type="project" value="TreeGrafter"/>
</dbReference>
<evidence type="ECO:0000256" key="13">
    <source>
        <dbReference type="SAM" id="MobiDB-lite"/>
    </source>
</evidence>
<dbReference type="SUPFAM" id="SSF57667">
    <property type="entry name" value="beta-beta-alpha zinc fingers"/>
    <property type="match status" value="1"/>
</dbReference>
<evidence type="ECO:0000259" key="14">
    <source>
        <dbReference type="PROSITE" id="PS50157"/>
    </source>
</evidence>
<feature type="compositionally biased region" description="Polar residues" evidence="13">
    <location>
        <begin position="1022"/>
        <end position="1040"/>
    </location>
</feature>
<keyword evidence="4" id="KW-0479">Metal-binding</keyword>
<dbReference type="GO" id="GO:0005634">
    <property type="term" value="C:nucleus"/>
    <property type="evidence" value="ECO:0007669"/>
    <property type="project" value="UniProtKB-SubCell"/>
</dbReference>
<feature type="compositionally biased region" description="Basic and acidic residues" evidence="13">
    <location>
        <begin position="1614"/>
        <end position="1636"/>
    </location>
</feature>
<dbReference type="PANTHER" id="PTHR15507">
    <property type="entry name" value="ZINC FINGER PROTEIN RLF"/>
    <property type="match status" value="1"/>
</dbReference>
<evidence type="ECO:0000256" key="11">
    <source>
        <dbReference type="ARBA" id="ARBA00023242"/>
    </source>
</evidence>
<feature type="region of interest" description="Disordered" evidence="13">
    <location>
        <begin position="596"/>
        <end position="630"/>
    </location>
</feature>
<evidence type="ECO:0000256" key="5">
    <source>
        <dbReference type="ARBA" id="ARBA00022737"/>
    </source>
</evidence>
<evidence type="ECO:0000256" key="7">
    <source>
        <dbReference type="ARBA" id="ARBA00022833"/>
    </source>
</evidence>
<dbReference type="OrthoDB" id="427030at2759"/>
<feature type="compositionally biased region" description="Basic and acidic residues" evidence="13">
    <location>
        <begin position="608"/>
        <end position="619"/>
    </location>
</feature>
<proteinExistence type="inferred from homology"/>
<comment type="subcellular location">
    <subcellularLocation>
        <location evidence="1">Nucleus</location>
    </subcellularLocation>
</comment>
<feature type="region of interest" description="Disordered" evidence="13">
    <location>
        <begin position="1574"/>
        <end position="1651"/>
    </location>
</feature>
<evidence type="ECO:0000256" key="1">
    <source>
        <dbReference type="ARBA" id="ARBA00004123"/>
    </source>
</evidence>
<feature type="domain" description="C2H2-type" evidence="14">
    <location>
        <begin position="957"/>
        <end position="988"/>
    </location>
</feature>
<dbReference type="GO" id="GO:0008270">
    <property type="term" value="F:zinc ion binding"/>
    <property type="evidence" value="ECO:0007669"/>
    <property type="project" value="UniProtKB-KW"/>
</dbReference>
<name>A0A553MLZ0_9TELE</name>
<dbReference type="PROSITE" id="PS00028">
    <property type="entry name" value="ZINC_FINGER_C2H2_1"/>
    <property type="match status" value="6"/>
</dbReference>
<dbReference type="Proteomes" id="UP000316079">
    <property type="component" value="Unassembled WGS sequence"/>
</dbReference>
<feature type="domain" description="C2H2-type" evidence="14">
    <location>
        <begin position="662"/>
        <end position="691"/>
    </location>
</feature>
<protein>
    <recommendedName>
        <fullName evidence="14">C2H2-type domain-containing protein</fullName>
    </recommendedName>
</protein>
<evidence type="ECO:0000256" key="12">
    <source>
        <dbReference type="PROSITE-ProRule" id="PRU00042"/>
    </source>
</evidence>
<dbReference type="InterPro" id="IPR052251">
    <property type="entry name" value="GH-ZnFinger_Regulators"/>
</dbReference>
<keyword evidence="5" id="KW-0677">Repeat</keyword>
<feature type="domain" description="C2H2-type" evidence="14">
    <location>
        <begin position="703"/>
        <end position="730"/>
    </location>
</feature>
<dbReference type="Pfam" id="PF25420">
    <property type="entry name" value="zf-C2H2_ZN292"/>
    <property type="match status" value="1"/>
</dbReference>
<keyword evidence="9" id="KW-0238">DNA-binding</keyword>
<dbReference type="Pfam" id="PF25580">
    <property type="entry name" value="TPR_Rlf"/>
    <property type="match status" value="1"/>
</dbReference>
<dbReference type="InterPro" id="IPR013087">
    <property type="entry name" value="Znf_C2H2_type"/>
</dbReference>
<sequence length="1683" mass="188336">MAEEDSNVGESPTLSNRFQDLVSRLKESPETTLDASDRFCRDFCQVLMDHGCNWKTDEELAPLLEMYTAAILCFSEASPFLVSACEQVTEVLNKLSWSCLDLLLSSFEPVPGALWEMFQTSVKKAHSILQLHGYSQLHSLYTLAEEGGVWSNSTLCNILSSDGSDVDTVHELLSREGPELLHMRVKQLIKHKQTEKAARLAKACAEFPEFGGKKNFRQIYLVCLCDITPQEELLQQIKDVDCKEALDMICNLESEEDERGAFALCTAFFKRQLLSGEAYCAWELTLFWSKLLIRLESKEAFLEQCRLLARISESVYHILLLIKVVQAEAEDDGLSVCIEMCIQALKMGVHDSEGCNISICRTISCLLPLDLEVKQACQLTEFLIKPTLDSYYAVETLFKEPEPKPDQADPPIINSLRCDLLLALKIKWPFDPEFWDWKTLKRQCIGLMGPEAAGLPSEDKLSDCEDNDMLDLDENYFQNLHFPELGENLSHELTENVAEQTKKQEIKKTKEKGSISARFRNWQVYMQYCVLCDKEFLGHRIVKHALKHVQDGIFHCPICTSTFDSRAVLDPHVASHVKQSSRERLAALGVKKKYASSKSKVTPARGPLKTEEHHLKPPMKETPGIISNNNLNSSISGTSKTVKTSLKPSPKKNRIQDDAQDFSCPVSCCQKVFKYFRNLVAHVRAHRGDQEAIHFLELQSKKALCQYCHRQFVNTTHLNNHLQLHYGPKPYFCIQLGCTFRFSSYAEVLMHRKLHTKFEGQCAYPNCERIFGQTYLLYDHEAQHYLTFPCKTHCNEVFVSLAELDQHRKEHCRQDVFLELPLKEPQTASEGPAKPYETNSHHFASDEDNAVSTKQPEQLVPCTTQLKGLEADSVGSRIQMEKSLTSTNHLESCFVKLQPIRVKYSDPNYDQARSKGNGENYELFKDKKLFCIIKHPVKTSTASLPANKPNKEEDLTHVCPFFETCSRKYGTSKSLSRHVKTAHSEAFEEWKLSKKYERIAKYTSLKLLSKKTATSSQRPGWKNQSAPLEPSVESNSSVFSGHVSGQSLSSNFCSQLDSSQNAWPSPSVENLNSDFSIHDPYSSSILSDTVHTSQSYTSDTLLGYPSVSSYDDAASLSINTHTGLDVMNEASKYVSSSLRVLHALNGEQTCDLSQIDSNVPPGFNHSHLPNSTSPMLPRINECLYFSPMASEVSPNSVPSLGTSNKETSTMCSDALFSAETNCGSSDFQESSDSLFGAPPMTEEKGLKEFCNHELAQDEKGEPEDQNAVDSVEPGKPLKKIKSSKRTKWPAIIQDGKVICCRCYREFSSTKSLGGHLSKRSQCKPVEEIDLSAELPTSFLDFLNDPDISMVPMPIPANDVLENNHKPAIYAPSESNHSTVTGMLSIERLPNPNNMSSQDAPELPVNNDFIHPVPDKGIEVKTNTEIASVNSSEDEGIIEIERALQRLGLSDSLDGASEHSGQQSQTSKAISNPAPKVKKDKVKAEQKSSLKPFRCKENCGYGAMTKEALLNHLSRVHGYNEERIKEIKNDPDRFAPYVCHLCSKTFTRTTGLKIHYKNIHRYSKEEITVLKIGHGFRKSRKPSESPKGPGLNVNGSKTEFSKGSKTKFSGSSETDFSKASKIEFSRSSETEFSKGPEDLFSGSSKPAFSKGSKTEFAKGSEAEFSKGSKTYFSGNSETDLSGSS</sequence>
<dbReference type="SMART" id="SM00355">
    <property type="entry name" value="ZnF_C2H2"/>
    <property type="match status" value="10"/>
</dbReference>
<gene>
    <name evidence="15" type="ORF">DNTS_030463</name>
</gene>
<keyword evidence="10" id="KW-0804">Transcription</keyword>
<keyword evidence="8" id="KW-0805">Transcription regulation</keyword>
<dbReference type="Gene3D" id="3.30.160.60">
    <property type="entry name" value="Classic Zinc Finger"/>
    <property type="match status" value="2"/>
</dbReference>
<feature type="region of interest" description="Disordered" evidence="13">
    <location>
        <begin position="1015"/>
        <end position="1040"/>
    </location>
</feature>
<evidence type="ECO:0000256" key="4">
    <source>
        <dbReference type="ARBA" id="ARBA00022723"/>
    </source>
</evidence>
<evidence type="ECO:0000256" key="2">
    <source>
        <dbReference type="ARBA" id="ARBA00006991"/>
    </source>
</evidence>
<keyword evidence="3" id="KW-0597">Phosphoprotein</keyword>
<dbReference type="EMBL" id="SRMA01027358">
    <property type="protein sequence ID" value="TRY54193.1"/>
    <property type="molecule type" value="Genomic_DNA"/>
</dbReference>
<feature type="domain" description="C2H2-type" evidence="14">
    <location>
        <begin position="1536"/>
        <end position="1564"/>
    </location>
</feature>
<dbReference type="GO" id="GO:0003677">
    <property type="term" value="F:DNA binding"/>
    <property type="evidence" value="ECO:0007669"/>
    <property type="project" value="UniProtKB-KW"/>
</dbReference>
<evidence type="ECO:0000256" key="6">
    <source>
        <dbReference type="ARBA" id="ARBA00022771"/>
    </source>
</evidence>
<keyword evidence="16" id="KW-1185">Reference proteome</keyword>
<evidence type="ECO:0000256" key="8">
    <source>
        <dbReference type="ARBA" id="ARBA00023015"/>
    </source>
</evidence>
<evidence type="ECO:0000313" key="16">
    <source>
        <dbReference type="Proteomes" id="UP000316079"/>
    </source>
</evidence>
<dbReference type="PROSITE" id="PS50157">
    <property type="entry name" value="ZINC_FINGER_C2H2_2"/>
    <property type="match status" value="6"/>
</dbReference>
<evidence type="ECO:0000256" key="10">
    <source>
        <dbReference type="ARBA" id="ARBA00023163"/>
    </source>
</evidence>
<comment type="similarity">
    <text evidence="2">Belongs to the krueppel C2H2-type zinc-finger protein family.</text>
</comment>
<dbReference type="InterPro" id="IPR057986">
    <property type="entry name" value="TPR_Rlf/292/654"/>
</dbReference>
<feature type="compositionally biased region" description="Low complexity" evidence="13">
    <location>
        <begin position="1594"/>
        <end position="1613"/>
    </location>
</feature>
<dbReference type="InterPro" id="IPR036236">
    <property type="entry name" value="Znf_C2H2_sf"/>
</dbReference>
<keyword evidence="11" id="KW-0539">Nucleus</keyword>
<evidence type="ECO:0000313" key="15">
    <source>
        <dbReference type="EMBL" id="TRY54193.1"/>
    </source>
</evidence>
<evidence type="ECO:0000256" key="3">
    <source>
        <dbReference type="ARBA" id="ARBA00022553"/>
    </source>
</evidence>
<organism evidence="15 16">
    <name type="scientific">Danionella cerebrum</name>
    <dbReference type="NCBI Taxonomy" id="2873325"/>
    <lineage>
        <taxon>Eukaryota</taxon>
        <taxon>Metazoa</taxon>
        <taxon>Chordata</taxon>
        <taxon>Craniata</taxon>
        <taxon>Vertebrata</taxon>
        <taxon>Euteleostomi</taxon>
        <taxon>Actinopterygii</taxon>
        <taxon>Neopterygii</taxon>
        <taxon>Teleostei</taxon>
        <taxon>Ostariophysi</taxon>
        <taxon>Cypriniformes</taxon>
        <taxon>Danionidae</taxon>
        <taxon>Danioninae</taxon>
        <taxon>Danionella</taxon>
    </lineage>
</organism>
<feature type="compositionally biased region" description="Polar residues" evidence="13">
    <location>
        <begin position="1458"/>
        <end position="1469"/>
    </location>
</feature>
<keyword evidence="7" id="KW-0862">Zinc</keyword>
<feature type="domain" description="C2H2-type" evidence="14">
    <location>
        <begin position="554"/>
        <end position="581"/>
    </location>
</feature>
<dbReference type="Pfam" id="PF00096">
    <property type="entry name" value="zf-C2H2"/>
    <property type="match status" value="1"/>
</dbReference>
<reference evidence="15 16" key="1">
    <citation type="journal article" date="2019" name="Sci. Data">
        <title>Hybrid genome assembly and annotation of Danionella translucida.</title>
        <authorList>
            <person name="Kadobianskyi M."/>
            <person name="Schulze L."/>
            <person name="Schuelke M."/>
            <person name="Judkewitz B."/>
        </authorList>
    </citation>
    <scope>NUCLEOTIDE SEQUENCE [LARGE SCALE GENOMIC DNA]</scope>
    <source>
        <strain evidence="15 16">Bolton</strain>
    </source>
</reference>
<evidence type="ECO:0000256" key="9">
    <source>
        <dbReference type="ARBA" id="ARBA00023125"/>
    </source>
</evidence>